<evidence type="ECO:0000259" key="2">
    <source>
        <dbReference type="Pfam" id="PF07587"/>
    </source>
</evidence>
<organism evidence="3">
    <name type="scientific">hydrothermal vent metagenome</name>
    <dbReference type="NCBI Taxonomy" id="652676"/>
    <lineage>
        <taxon>unclassified sequences</taxon>
        <taxon>metagenomes</taxon>
        <taxon>ecological metagenomes</taxon>
    </lineage>
</organism>
<reference evidence="3" key="1">
    <citation type="submission" date="2018-06" db="EMBL/GenBank/DDBJ databases">
        <authorList>
            <person name="Zhirakovskaya E."/>
        </authorList>
    </citation>
    <scope>NUCLEOTIDE SEQUENCE</scope>
</reference>
<evidence type="ECO:0000259" key="1">
    <source>
        <dbReference type="Pfam" id="PF07583"/>
    </source>
</evidence>
<sequence>MSDETIKQVARWIDLGAPYNQPLVEKNKKQEGKNPEVITDKDRKFWSFQPLTVSRPPTVKNSSWVQTPIDRFILAKLEEKKIAPNPTTSKRLLIRRVYFDLIGLPPTPDQIETFVNNTDPEAYGKLIDKLLASKSYGERWASHWMDVARFAESHGYEQDSNRPNAYHYRDFLIKSLNADMPYDQFIRWQIAGDELAPKSPLAMAATGFLGAGAFPTQLTESEFESARYDELDDIVSTVGSGMLGLSIGCARCHDHKFDPIPARDYYRLMATFTTTIRANVQYNTKTHQFQSLVTPPKKKKGEPEIKIKPNKNLITIQATTEGFKPMKHLADGRGFPHFYPKVYYLSRGDVTQKKEEVQQGFLQVLSRSGSKADQWKVPIPQGWKRTSYRRTNLANWLTDTKEGAGHLLARVIVNRLWQHHFGKGIVATPNDFGFQGDRPTHPELLDWLAVDL</sequence>
<accession>A0A3B1DIU9</accession>
<feature type="domain" description="DUF1549" evidence="1">
    <location>
        <begin position="68"/>
        <end position="275"/>
    </location>
</feature>
<proteinExistence type="predicted"/>
<dbReference type="EMBL" id="UOGL01000466">
    <property type="protein sequence ID" value="VAX40612.1"/>
    <property type="molecule type" value="Genomic_DNA"/>
</dbReference>
<name>A0A3B1DIU9_9ZZZZ</name>
<protein>
    <recommendedName>
        <fullName evidence="4">DUF1549 domain-containing protein</fullName>
    </recommendedName>
</protein>
<evidence type="ECO:0008006" key="4">
    <source>
        <dbReference type="Google" id="ProtNLM"/>
    </source>
</evidence>
<dbReference type="InterPro" id="IPR011444">
    <property type="entry name" value="DUF1549"/>
</dbReference>
<feature type="domain" description="DUF1553" evidence="2">
    <location>
        <begin position="389"/>
        <end position="452"/>
    </location>
</feature>
<dbReference type="InterPro" id="IPR022655">
    <property type="entry name" value="DUF1553"/>
</dbReference>
<gene>
    <name evidence="3" type="ORF">MNBD_PLANCTO02-932</name>
</gene>
<dbReference type="PANTHER" id="PTHR35889:SF3">
    <property type="entry name" value="F-BOX DOMAIN-CONTAINING PROTEIN"/>
    <property type="match status" value="1"/>
</dbReference>
<evidence type="ECO:0000313" key="3">
    <source>
        <dbReference type="EMBL" id="VAX40612.1"/>
    </source>
</evidence>
<dbReference type="Pfam" id="PF07583">
    <property type="entry name" value="PSCyt2"/>
    <property type="match status" value="1"/>
</dbReference>
<feature type="non-terminal residue" evidence="3">
    <location>
        <position position="452"/>
    </location>
</feature>
<dbReference type="AlphaFoldDB" id="A0A3B1DIU9"/>
<dbReference type="PANTHER" id="PTHR35889">
    <property type="entry name" value="CYCLOINULO-OLIGOSACCHARIDE FRUCTANOTRANSFERASE-RELATED"/>
    <property type="match status" value="1"/>
</dbReference>
<dbReference type="Pfam" id="PF07587">
    <property type="entry name" value="PSD1"/>
    <property type="match status" value="1"/>
</dbReference>